<comment type="function">
    <text evidence="8">The pyruvate dehydrogenase complex catalyzes the overall conversion of pyruvate to acetyl-CoA and CO(2). It contains multiple copies of three enzymatic components: pyruvate dehydrogenase (E1), dihydrolipoamide acetyltransferase (E2) and lipoamide dehydrogenase (E3).</text>
</comment>
<dbReference type="GO" id="GO:0006086">
    <property type="term" value="P:pyruvate decarboxylation to acetyl-CoA"/>
    <property type="evidence" value="ECO:0007669"/>
    <property type="project" value="TreeGrafter"/>
</dbReference>
<dbReference type="InterPro" id="IPR004167">
    <property type="entry name" value="PSBD"/>
</dbReference>
<name>A0A193LGR1_9GAMM</name>
<feature type="domain" description="Lipoyl-binding" evidence="12">
    <location>
        <begin position="119"/>
        <end position="193"/>
    </location>
</feature>
<dbReference type="PROSITE" id="PS51826">
    <property type="entry name" value="PSBD"/>
    <property type="match status" value="1"/>
</dbReference>
<comment type="catalytic activity">
    <reaction evidence="9">
        <text>N(6)-[(R)-dihydrolipoyl]-L-lysyl-[protein] + acetyl-CoA = N(6)-[(R)-S(8)-acetyldihydrolipoyl]-L-lysyl-[protein] + CoA</text>
        <dbReference type="Rhea" id="RHEA:17017"/>
        <dbReference type="Rhea" id="RHEA-COMP:10475"/>
        <dbReference type="Rhea" id="RHEA-COMP:10478"/>
        <dbReference type="ChEBI" id="CHEBI:57287"/>
        <dbReference type="ChEBI" id="CHEBI:57288"/>
        <dbReference type="ChEBI" id="CHEBI:83100"/>
        <dbReference type="ChEBI" id="CHEBI:83111"/>
        <dbReference type="EC" id="2.3.1.12"/>
    </reaction>
</comment>
<evidence type="ECO:0000259" key="13">
    <source>
        <dbReference type="PROSITE" id="PS51826"/>
    </source>
</evidence>
<dbReference type="Gene3D" id="2.40.50.100">
    <property type="match status" value="2"/>
</dbReference>
<evidence type="ECO:0000256" key="4">
    <source>
        <dbReference type="ARBA" id="ARBA00022679"/>
    </source>
</evidence>
<evidence type="ECO:0000256" key="1">
    <source>
        <dbReference type="ARBA" id="ARBA00001938"/>
    </source>
</evidence>
<comment type="cofactor">
    <cofactor evidence="1 10">
        <name>(R)-lipoate</name>
        <dbReference type="ChEBI" id="CHEBI:83088"/>
    </cofactor>
</comment>
<keyword evidence="4 10" id="KW-0808">Transferase</keyword>
<feature type="region of interest" description="Disordered" evidence="11">
    <location>
        <begin position="69"/>
        <end position="116"/>
    </location>
</feature>
<evidence type="ECO:0000256" key="9">
    <source>
        <dbReference type="ARBA" id="ARBA00048370"/>
    </source>
</evidence>
<evidence type="ECO:0000259" key="12">
    <source>
        <dbReference type="PROSITE" id="PS50968"/>
    </source>
</evidence>
<feature type="compositionally biased region" description="Basic and acidic residues" evidence="11">
    <location>
        <begin position="69"/>
        <end position="79"/>
    </location>
</feature>
<evidence type="ECO:0000256" key="7">
    <source>
        <dbReference type="ARBA" id="ARBA00023315"/>
    </source>
</evidence>
<dbReference type="InterPro" id="IPR003016">
    <property type="entry name" value="2-oxoA_DH_lipoyl-BS"/>
</dbReference>
<dbReference type="PANTHER" id="PTHR43178">
    <property type="entry name" value="DIHYDROLIPOAMIDE ACETYLTRANSFERASE COMPONENT OF PYRUVATE DEHYDROGENASE COMPLEX"/>
    <property type="match status" value="1"/>
</dbReference>
<reference evidence="14 15" key="1">
    <citation type="submission" date="2016-06" db="EMBL/GenBank/DDBJ databases">
        <title>Complete genome sequence of a deep-branching marine Gamma Proteobacterium Woeseia oceani type strain XK5.</title>
        <authorList>
            <person name="Mu D."/>
            <person name="Du Z."/>
        </authorList>
    </citation>
    <scope>NUCLEOTIDE SEQUENCE [LARGE SCALE GENOMIC DNA]</scope>
    <source>
        <strain evidence="14 15">XK5</strain>
    </source>
</reference>
<evidence type="ECO:0000256" key="11">
    <source>
        <dbReference type="SAM" id="MobiDB-lite"/>
    </source>
</evidence>
<dbReference type="AlphaFoldDB" id="A0A193LGR1"/>
<keyword evidence="5" id="KW-0677">Repeat</keyword>
<evidence type="ECO:0000313" key="14">
    <source>
        <dbReference type="EMBL" id="ANO51697.1"/>
    </source>
</evidence>
<evidence type="ECO:0000256" key="2">
    <source>
        <dbReference type="ARBA" id="ARBA00007317"/>
    </source>
</evidence>
<dbReference type="PROSITE" id="PS00189">
    <property type="entry name" value="LIPOYL"/>
    <property type="match status" value="2"/>
</dbReference>
<dbReference type="FunFam" id="2.40.50.100:FF:000009">
    <property type="entry name" value="Acetyltransferase component of pyruvate dehydrogenase complex"/>
    <property type="match status" value="1"/>
</dbReference>
<comment type="similarity">
    <text evidence="2 10">Belongs to the 2-oxoacid dehydrogenase family.</text>
</comment>
<evidence type="ECO:0000256" key="6">
    <source>
        <dbReference type="ARBA" id="ARBA00022823"/>
    </source>
</evidence>
<evidence type="ECO:0000256" key="5">
    <source>
        <dbReference type="ARBA" id="ARBA00022737"/>
    </source>
</evidence>
<evidence type="ECO:0000256" key="3">
    <source>
        <dbReference type="ARBA" id="ARBA00011484"/>
    </source>
</evidence>
<dbReference type="Gene3D" id="4.10.320.10">
    <property type="entry name" value="E3-binding domain"/>
    <property type="match status" value="1"/>
</dbReference>
<proteinExistence type="inferred from homology"/>
<keyword evidence="7 10" id="KW-0012">Acyltransferase</keyword>
<dbReference type="KEGG" id="woc:BA177_11210"/>
<comment type="subunit">
    <text evidence="3">Forms a 24-polypeptide structural core with octahedral symmetry.</text>
</comment>
<feature type="domain" description="Lipoyl-binding" evidence="12">
    <location>
        <begin position="4"/>
        <end position="78"/>
    </location>
</feature>
<dbReference type="STRING" id="1548547.BA177_11210"/>
<dbReference type="Pfam" id="PF00198">
    <property type="entry name" value="2-oxoacid_dh"/>
    <property type="match status" value="1"/>
</dbReference>
<dbReference type="InterPro" id="IPR011053">
    <property type="entry name" value="Single_hybrid_motif"/>
</dbReference>
<sequence length="548" mass="57327">MSDSTDIIVPDIGDFSDVEVIEVLVSAGDKVAREDGLVTLETDKATMDVPAATDGVIESLSVKVGDRVSSGDKIGRMKTEAATSDNDTSSASTAPEATDAGNDVAADAGNNDESVAGGEQSVLVPDIGDFSDVEVIEVLVSPGDEIKVDDSLVTLETDKATMDVPSTVAGTVKSVSIAVGDKVSEGTVVAVVDAVASAPAKSKKPEPAQQQKPKSTAAPAVAEAPAAAAPVQSNTPRDLPPIEEAGFSQAHASPSVRKLARELGVNLVQVKGSGEKKRILHEDVKAFVKSVLSGQTSVGGSALPKVPVVDFAKFGEIDSQPLTRIQKISGPRLQASWINLPHVTQHDLADITELEERRQELKGPAKERGISLTPLAFIIKACISALQEFPKVNASLSADGSALVYKKYYHLGFAADTDQGLVVPVIKDADTMDVYELAEQLGALSRAAREGKLKGDQMQGATFTVSSLGGIGGTAFTPIVNAPEVAILGVSRSSMQPVWNGEAFEPRLMLPLSFSYDHRVIDGAYAARFTTFLSKALTDVDAMLEAIP</sequence>
<dbReference type="InterPro" id="IPR023213">
    <property type="entry name" value="CAT-like_dom_sf"/>
</dbReference>
<feature type="compositionally biased region" description="Low complexity" evidence="11">
    <location>
        <begin position="80"/>
        <end position="112"/>
    </location>
</feature>
<dbReference type="PANTHER" id="PTHR43178:SF2">
    <property type="entry name" value="DIHYDROLIPOYLLYSINE-RESIDUE ACETYLTRANSFERASE COMPONENT OF PYRUVATE DEHYDROGENASE COMPLEX"/>
    <property type="match status" value="1"/>
</dbReference>
<dbReference type="Proteomes" id="UP000092695">
    <property type="component" value="Chromosome"/>
</dbReference>
<dbReference type="InterPro" id="IPR000089">
    <property type="entry name" value="Biotin_lipoyl"/>
</dbReference>
<dbReference type="EMBL" id="CP016268">
    <property type="protein sequence ID" value="ANO51697.1"/>
    <property type="molecule type" value="Genomic_DNA"/>
</dbReference>
<dbReference type="PROSITE" id="PS50968">
    <property type="entry name" value="BIOTINYL_LIPOYL"/>
    <property type="match status" value="2"/>
</dbReference>
<feature type="domain" description="Peripheral subunit-binding (PSBD)" evidence="13">
    <location>
        <begin position="251"/>
        <end position="288"/>
    </location>
</feature>
<evidence type="ECO:0000313" key="15">
    <source>
        <dbReference type="Proteomes" id="UP000092695"/>
    </source>
</evidence>
<dbReference type="Pfam" id="PF00364">
    <property type="entry name" value="Biotin_lipoyl"/>
    <property type="match status" value="2"/>
</dbReference>
<dbReference type="OrthoDB" id="9805770at2"/>
<feature type="compositionally biased region" description="Low complexity" evidence="11">
    <location>
        <begin position="207"/>
        <end position="231"/>
    </location>
</feature>
<evidence type="ECO:0000256" key="8">
    <source>
        <dbReference type="ARBA" id="ARBA00025211"/>
    </source>
</evidence>
<protein>
    <recommendedName>
        <fullName evidence="10">Dihydrolipoamide acetyltransferase component of pyruvate dehydrogenase complex</fullName>
        <ecNumber evidence="10">2.3.1.-</ecNumber>
    </recommendedName>
</protein>
<dbReference type="InterPro" id="IPR050743">
    <property type="entry name" value="2-oxoacid_DH_E2_comp"/>
</dbReference>
<dbReference type="InterPro" id="IPR001078">
    <property type="entry name" value="2-oxoacid_DH_actylTfrase"/>
</dbReference>
<dbReference type="SUPFAM" id="SSF51230">
    <property type="entry name" value="Single hybrid motif"/>
    <property type="match status" value="2"/>
</dbReference>
<dbReference type="GO" id="GO:0004742">
    <property type="term" value="F:dihydrolipoyllysine-residue acetyltransferase activity"/>
    <property type="evidence" value="ECO:0007669"/>
    <property type="project" value="UniProtKB-EC"/>
</dbReference>
<accession>A0A193LGR1</accession>
<keyword evidence="6 10" id="KW-0450">Lipoyl</keyword>
<feature type="region of interest" description="Disordered" evidence="11">
    <location>
        <begin position="197"/>
        <end position="242"/>
    </location>
</feature>
<dbReference type="EC" id="2.3.1.-" evidence="10"/>
<dbReference type="SUPFAM" id="SSF52777">
    <property type="entry name" value="CoA-dependent acyltransferases"/>
    <property type="match status" value="1"/>
</dbReference>
<dbReference type="Gene3D" id="3.30.559.10">
    <property type="entry name" value="Chloramphenicol acetyltransferase-like domain"/>
    <property type="match status" value="1"/>
</dbReference>
<gene>
    <name evidence="14" type="ORF">BA177_11210</name>
</gene>
<dbReference type="FunFam" id="3.30.559.10:FF:000004">
    <property type="entry name" value="Acetyltransferase component of pyruvate dehydrogenase complex"/>
    <property type="match status" value="1"/>
</dbReference>
<dbReference type="CDD" id="cd06849">
    <property type="entry name" value="lipoyl_domain"/>
    <property type="match status" value="2"/>
</dbReference>
<keyword evidence="15" id="KW-1185">Reference proteome</keyword>
<dbReference type="RefSeq" id="WP_068616283.1">
    <property type="nucleotide sequence ID" value="NZ_CP016268.1"/>
</dbReference>
<dbReference type="InterPro" id="IPR036625">
    <property type="entry name" value="E3-bd_dom_sf"/>
</dbReference>
<dbReference type="SUPFAM" id="SSF47005">
    <property type="entry name" value="Peripheral subunit-binding domain of 2-oxo acid dehydrogenase complex"/>
    <property type="match status" value="1"/>
</dbReference>
<dbReference type="GO" id="GO:0005737">
    <property type="term" value="C:cytoplasm"/>
    <property type="evidence" value="ECO:0007669"/>
    <property type="project" value="TreeGrafter"/>
</dbReference>
<evidence type="ECO:0000256" key="10">
    <source>
        <dbReference type="RuleBase" id="RU003423"/>
    </source>
</evidence>
<dbReference type="Pfam" id="PF02817">
    <property type="entry name" value="E3_binding"/>
    <property type="match status" value="1"/>
</dbReference>
<organism evidence="14 15">
    <name type="scientific">Woeseia oceani</name>
    <dbReference type="NCBI Taxonomy" id="1548547"/>
    <lineage>
        <taxon>Bacteria</taxon>
        <taxon>Pseudomonadati</taxon>
        <taxon>Pseudomonadota</taxon>
        <taxon>Gammaproteobacteria</taxon>
        <taxon>Woeseiales</taxon>
        <taxon>Woeseiaceae</taxon>
        <taxon>Woeseia</taxon>
    </lineage>
</organism>
<dbReference type="GO" id="GO:0031405">
    <property type="term" value="F:lipoic acid binding"/>
    <property type="evidence" value="ECO:0007669"/>
    <property type="project" value="TreeGrafter"/>
</dbReference>